<keyword evidence="2" id="KW-0521">NADP</keyword>
<dbReference type="InterPro" id="IPR051164">
    <property type="entry name" value="NmrA-like_oxidored"/>
</dbReference>
<name>A0A444LLW1_9HYPH</name>
<gene>
    <name evidence="4" type="ORF">EPK99_03225</name>
</gene>
<dbReference type="Gene3D" id="3.40.50.720">
    <property type="entry name" value="NAD(P)-binding Rossmann-like Domain"/>
    <property type="match status" value="1"/>
</dbReference>
<dbReference type="InterPro" id="IPR036291">
    <property type="entry name" value="NAD(P)-bd_dom_sf"/>
</dbReference>
<evidence type="ECO:0000259" key="3">
    <source>
        <dbReference type="Pfam" id="PF05368"/>
    </source>
</evidence>
<dbReference type="PANTHER" id="PTHR42748:SF7">
    <property type="entry name" value="NMRA LIKE REDOX SENSOR 1-RELATED"/>
    <property type="match status" value="1"/>
</dbReference>
<evidence type="ECO:0000313" key="5">
    <source>
        <dbReference type="Proteomes" id="UP000287687"/>
    </source>
</evidence>
<comment type="similarity">
    <text evidence="1">Belongs to the NmrA-type oxidoreductase family.</text>
</comment>
<reference evidence="4 5" key="1">
    <citation type="submission" date="2019-01" db="EMBL/GenBank/DDBJ databases">
        <title>The draft genome of Rhizobium sp. 24NR.</title>
        <authorList>
            <person name="Liu L."/>
            <person name="Liang L."/>
            <person name="Shi S."/>
            <person name="Xu L."/>
            <person name="Wang X."/>
            <person name="Li L."/>
            <person name="Zhang X."/>
        </authorList>
    </citation>
    <scope>NUCLEOTIDE SEQUENCE [LARGE SCALE GENOMIC DNA]</scope>
    <source>
        <strain evidence="4 5">24NR</strain>
    </source>
</reference>
<evidence type="ECO:0000256" key="1">
    <source>
        <dbReference type="ARBA" id="ARBA00006328"/>
    </source>
</evidence>
<dbReference type="EMBL" id="SBIP01000001">
    <property type="protein sequence ID" value="RWX81339.1"/>
    <property type="molecule type" value="Genomic_DNA"/>
</dbReference>
<feature type="domain" description="NmrA-like" evidence="3">
    <location>
        <begin position="6"/>
        <end position="113"/>
    </location>
</feature>
<proteinExistence type="inferred from homology"/>
<dbReference type="Pfam" id="PF05368">
    <property type="entry name" value="NmrA"/>
    <property type="match status" value="1"/>
</dbReference>
<dbReference type="AlphaFoldDB" id="A0A444LLW1"/>
<keyword evidence="5" id="KW-1185">Reference proteome</keyword>
<evidence type="ECO:0000313" key="4">
    <source>
        <dbReference type="EMBL" id="RWX81339.1"/>
    </source>
</evidence>
<evidence type="ECO:0000256" key="2">
    <source>
        <dbReference type="ARBA" id="ARBA00022857"/>
    </source>
</evidence>
<dbReference type="InterPro" id="IPR008030">
    <property type="entry name" value="NmrA-like"/>
</dbReference>
<dbReference type="PANTHER" id="PTHR42748">
    <property type="entry name" value="NITROGEN METABOLITE REPRESSION PROTEIN NMRA FAMILY MEMBER"/>
    <property type="match status" value="1"/>
</dbReference>
<protein>
    <recommendedName>
        <fullName evidence="3">NmrA-like domain-containing protein</fullName>
    </recommendedName>
</protein>
<sequence length="141" mass="14994">MMQNDKPLIAIVGATRKQGRSVATTLLQSQRFRVRALTRNDRSPAARALQDLGAEIVRVTLEIGRTKELVVAFEGATGAFLMTPPVAPPDRSKAPLGRQLADAAVVAGVRHIVDCVALLRGGSRSVAVIGIKARLHTLPLA</sequence>
<dbReference type="Proteomes" id="UP000287687">
    <property type="component" value="Unassembled WGS sequence"/>
</dbReference>
<comment type="caution">
    <text evidence="4">The sequence shown here is derived from an EMBL/GenBank/DDBJ whole genome shotgun (WGS) entry which is preliminary data.</text>
</comment>
<accession>A0A444LLW1</accession>
<dbReference type="OrthoDB" id="9798669at2"/>
<organism evidence="4 5">
    <name type="scientific">Neorhizobium lilium</name>
    <dbReference type="NCBI Taxonomy" id="2503024"/>
    <lineage>
        <taxon>Bacteria</taxon>
        <taxon>Pseudomonadati</taxon>
        <taxon>Pseudomonadota</taxon>
        <taxon>Alphaproteobacteria</taxon>
        <taxon>Hyphomicrobiales</taxon>
        <taxon>Rhizobiaceae</taxon>
        <taxon>Rhizobium/Agrobacterium group</taxon>
        <taxon>Neorhizobium</taxon>
    </lineage>
</organism>
<dbReference type="SUPFAM" id="SSF51735">
    <property type="entry name" value="NAD(P)-binding Rossmann-fold domains"/>
    <property type="match status" value="1"/>
</dbReference>